<comment type="caution">
    <text evidence="1">The sequence shown here is derived from an EMBL/GenBank/DDBJ whole genome shotgun (WGS) entry which is preliminary data.</text>
</comment>
<reference evidence="1 2" key="1">
    <citation type="journal article" date="2015" name="Nature">
        <title>rRNA introns, odd ribosomes, and small enigmatic genomes across a large radiation of phyla.</title>
        <authorList>
            <person name="Brown C.T."/>
            <person name="Hug L.A."/>
            <person name="Thomas B.C."/>
            <person name="Sharon I."/>
            <person name="Castelle C.J."/>
            <person name="Singh A."/>
            <person name="Wilkins M.J."/>
            <person name="Williams K.H."/>
            <person name="Banfield J.F."/>
        </authorList>
    </citation>
    <scope>NUCLEOTIDE SEQUENCE [LARGE SCALE GENOMIC DNA]</scope>
</reference>
<dbReference type="Proteomes" id="UP000034032">
    <property type="component" value="Unassembled WGS sequence"/>
</dbReference>
<gene>
    <name evidence="1" type="ORF">UW79_C0011G0008</name>
</gene>
<accession>A0A0G1KF00</accession>
<name>A0A0G1KF00_9BACT</name>
<proteinExistence type="predicted"/>
<dbReference type="EMBL" id="LCJR01000011">
    <property type="protein sequence ID" value="KKT82098.1"/>
    <property type="molecule type" value="Genomic_DNA"/>
</dbReference>
<organism evidence="1 2">
    <name type="scientific">Candidatus Yanofskybacteria bacterium GW2011_GWA2_44_9</name>
    <dbReference type="NCBI Taxonomy" id="1619025"/>
    <lineage>
        <taxon>Bacteria</taxon>
        <taxon>Candidatus Yanofskyibacteriota</taxon>
    </lineage>
</organism>
<evidence type="ECO:0000313" key="1">
    <source>
        <dbReference type="EMBL" id="KKT82098.1"/>
    </source>
</evidence>
<protein>
    <submittedName>
        <fullName evidence="1">Uncharacterized protein</fullName>
    </submittedName>
</protein>
<evidence type="ECO:0000313" key="2">
    <source>
        <dbReference type="Proteomes" id="UP000034032"/>
    </source>
</evidence>
<sequence length="603" mass="70524">MIKKIALITPINGDWAYDSYMALDGLIQLKKEKPDIEFFISSDPYRKHPFPAIEYALPKKEFIEFAKNADLILLFWCKKDTDSKLAEEIGEWNKTAYVDGSEWGMNKGRDFAVQREVLSGEYKDWGRIDDKMLSLCPLYFRREKPYIKGVTPLPYGITSTFTKYYEPAKPKDIDFFCVWGQDEYPLTRRYAEEILVDFCKKNGFTYHVEKTKNRDEFYEILSRSKVGVSIGGGGYDTARFWEILGNNCLLLTERIDILEPDSRELDYERIYQFNNLYDFKYQLEKVAKFLREEYAKTDLLPEYQEIMSKHSSKARVLKLIQEAEVKLKKDEENGKLCSIVVSSFDGNADIWDPFFTLFFRYWPNCPYPVYLITNRKEYSDKRVITIKVGDDKGWATNIRNALKDISTPYVINLMEDFLIEKPVNNRYIQSLVDYASLNKIAYIRLLPNPGPDKYFLNDLSLGEIDKKSSYRTSLHAAIWGKKVFLDLLVDGENPWNMELEGSKRSQAITEPFLSVKEAVLYYYHRTGVIRGKWMYDAVRLCKREGIKVDLKKRRIDYGWKINSMFDQIRKHPLLKRVGSIPALGWIIKKTSRSLVGLISNRGS</sequence>
<dbReference type="AlphaFoldDB" id="A0A0G1KF00"/>